<evidence type="ECO:0000313" key="3">
    <source>
        <dbReference type="Proteomes" id="UP001482620"/>
    </source>
</evidence>
<comment type="caution">
    <text evidence="2">The sequence shown here is derived from an EMBL/GenBank/DDBJ whole genome shotgun (WGS) entry which is preliminary data.</text>
</comment>
<keyword evidence="3" id="KW-1185">Reference proteome</keyword>
<reference evidence="2 3" key="1">
    <citation type="submission" date="2021-06" db="EMBL/GenBank/DDBJ databases">
        <authorList>
            <person name="Palmer J.M."/>
        </authorList>
    </citation>
    <scope>NUCLEOTIDE SEQUENCE [LARGE SCALE GENOMIC DNA]</scope>
    <source>
        <strain evidence="3">if_2019</strain>
        <tissue evidence="2">Muscle</tissue>
    </source>
</reference>
<organism evidence="2 3">
    <name type="scientific">Ilyodon furcidens</name>
    <name type="common">goldbreast splitfin</name>
    <dbReference type="NCBI Taxonomy" id="33524"/>
    <lineage>
        <taxon>Eukaryota</taxon>
        <taxon>Metazoa</taxon>
        <taxon>Chordata</taxon>
        <taxon>Craniata</taxon>
        <taxon>Vertebrata</taxon>
        <taxon>Euteleostomi</taxon>
        <taxon>Actinopterygii</taxon>
        <taxon>Neopterygii</taxon>
        <taxon>Teleostei</taxon>
        <taxon>Neoteleostei</taxon>
        <taxon>Acanthomorphata</taxon>
        <taxon>Ovalentaria</taxon>
        <taxon>Atherinomorphae</taxon>
        <taxon>Cyprinodontiformes</taxon>
        <taxon>Goodeidae</taxon>
        <taxon>Ilyodon</taxon>
    </lineage>
</organism>
<accession>A0ABV0V5U7</accession>
<dbReference type="EMBL" id="JAHRIQ010095633">
    <property type="protein sequence ID" value="MEQ2252721.1"/>
    <property type="molecule type" value="Genomic_DNA"/>
</dbReference>
<gene>
    <name evidence="2" type="ORF">ILYODFUR_024688</name>
</gene>
<proteinExistence type="predicted"/>
<evidence type="ECO:0000256" key="1">
    <source>
        <dbReference type="SAM" id="MobiDB-lite"/>
    </source>
</evidence>
<dbReference type="Proteomes" id="UP001482620">
    <property type="component" value="Unassembled WGS sequence"/>
</dbReference>
<protein>
    <submittedName>
        <fullName evidence="2">Uncharacterized protein</fullName>
    </submittedName>
</protein>
<sequence>MICLCVSNIHSHKDVIKVQAWLDFLSEVYRSKLCPESSQQSLYNAEWSSFPGLKEGQQDCNSARRSACSSARPSKSHPSPLLRSHV</sequence>
<name>A0ABV0V5U7_9TELE</name>
<feature type="compositionally biased region" description="Low complexity" evidence="1">
    <location>
        <begin position="63"/>
        <end position="73"/>
    </location>
</feature>
<evidence type="ECO:0000313" key="2">
    <source>
        <dbReference type="EMBL" id="MEQ2252721.1"/>
    </source>
</evidence>
<feature type="region of interest" description="Disordered" evidence="1">
    <location>
        <begin position="54"/>
        <end position="86"/>
    </location>
</feature>